<accession>A0A173DW81</accession>
<dbReference type="Pfam" id="PF05808">
    <property type="entry name" value="Podoplanin"/>
    <property type="match status" value="1"/>
</dbReference>
<feature type="chain" id="PRO_5008006209" evidence="3">
    <location>
        <begin position="23"/>
        <end position="170"/>
    </location>
</feature>
<keyword evidence="3" id="KW-0732">Signal</keyword>
<dbReference type="GO" id="GO:0007155">
    <property type="term" value="P:cell adhesion"/>
    <property type="evidence" value="ECO:0007669"/>
    <property type="project" value="TreeGrafter"/>
</dbReference>
<feature type="transmembrane region" description="Helical" evidence="2">
    <location>
        <begin position="135"/>
        <end position="161"/>
    </location>
</feature>
<dbReference type="EMBL" id="KU508527">
    <property type="protein sequence ID" value="ANG60439.1"/>
    <property type="molecule type" value="mRNA"/>
</dbReference>
<dbReference type="GO" id="GO:1901731">
    <property type="term" value="P:positive regulation of platelet aggregation"/>
    <property type="evidence" value="ECO:0007669"/>
    <property type="project" value="TreeGrafter"/>
</dbReference>
<protein>
    <submittedName>
        <fullName evidence="4">Podoplanin</fullName>
    </submittedName>
</protein>
<keyword evidence="2" id="KW-0812">Transmembrane</keyword>
<dbReference type="GO" id="GO:0007165">
    <property type="term" value="P:signal transduction"/>
    <property type="evidence" value="ECO:0007669"/>
    <property type="project" value="TreeGrafter"/>
</dbReference>
<gene>
    <name evidence="4" type="primary">Pdpn</name>
</gene>
<dbReference type="PANTHER" id="PTHR47390:SF1">
    <property type="entry name" value="PODOPLANIN"/>
    <property type="match status" value="1"/>
</dbReference>
<dbReference type="GO" id="GO:0016324">
    <property type="term" value="C:apical plasma membrane"/>
    <property type="evidence" value="ECO:0007669"/>
    <property type="project" value="TreeGrafter"/>
</dbReference>
<sequence length="170" mass="17573">MWKAPVLLWVLGSAWLWVPALGAIIGGLEDDIVTPGAAGGMVTPGVEDNIATTVPTAEPSESAGPTQLVPGAESTKNTHIEDGPTPGSSVHIHKESQSPTTPHMATSHSVDKKTSHPSQDKVAEETQITNKSDGLAIVILVGIIAGVLLTIGFIGGTIIVVMRKISGRFS</sequence>
<keyword evidence="2" id="KW-1133">Transmembrane helix</keyword>
<dbReference type="GO" id="GO:0030027">
    <property type="term" value="C:lamellipodium"/>
    <property type="evidence" value="ECO:0007669"/>
    <property type="project" value="TreeGrafter"/>
</dbReference>
<dbReference type="InterPro" id="IPR052684">
    <property type="entry name" value="Podoplanin_domain"/>
</dbReference>
<feature type="compositionally biased region" description="Basic and acidic residues" evidence="1">
    <location>
        <begin position="109"/>
        <end position="124"/>
    </location>
</feature>
<dbReference type="GO" id="GO:0016323">
    <property type="term" value="C:basolateral plasma membrane"/>
    <property type="evidence" value="ECO:0007669"/>
    <property type="project" value="TreeGrafter"/>
</dbReference>
<evidence type="ECO:0000313" key="4">
    <source>
        <dbReference type="EMBL" id="ANG60439.1"/>
    </source>
</evidence>
<feature type="signal peptide" evidence="3">
    <location>
        <begin position="1"/>
        <end position="22"/>
    </location>
</feature>
<evidence type="ECO:0000256" key="2">
    <source>
        <dbReference type="SAM" id="Phobius"/>
    </source>
</evidence>
<feature type="region of interest" description="Disordered" evidence="1">
    <location>
        <begin position="55"/>
        <end position="127"/>
    </location>
</feature>
<keyword evidence="2" id="KW-0472">Membrane</keyword>
<evidence type="ECO:0000256" key="1">
    <source>
        <dbReference type="SAM" id="MobiDB-lite"/>
    </source>
</evidence>
<dbReference type="AlphaFoldDB" id="A0A173DW81"/>
<feature type="compositionally biased region" description="Polar residues" evidence="1">
    <location>
        <begin position="97"/>
        <end position="108"/>
    </location>
</feature>
<dbReference type="PANTHER" id="PTHR47390">
    <property type="entry name" value="PODOPLANIN"/>
    <property type="match status" value="1"/>
</dbReference>
<dbReference type="GO" id="GO:0016477">
    <property type="term" value="P:cell migration"/>
    <property type="evidence" value="ECO:0007669"/>
    <property type="project" value="TreeGrafter"/>
</dbReference>
<name>A0A173DW81_CASFI</name>
<proteinExistence type="evidence at transcript level"/>
<evidence type="ECO:0000256" key="3">
    <source>
        <dbReference type="SAM" id="SignalP"/>
    </source>
</evidence>
<organism evidence="4">
    <name type="scientific">Castor fiber</name>
    <name type="common">Eurasian beaver</name>
    <dbReference type="NCBI Taxonomy" id="10185"/>
    <lineage>
        <taxon>Eukaryota</taxon>
        <taxon>Metazoa</taxon>
        <taxon>Chordata</taxon>
        <taxon>Craniata</taxon>
        <taxon>Vertebrata</taxon>
        <taxon>Euteleostomi</taxon>
        <taxon>Mammalia</taxon>
        <taxon>Eutheria</taxon>
        <taxon>Euarchontoglires</taxon>
        <taxon>Glires</taxon>
        <taxon>Rodentia</taxon>
        <taxon>Castorimorpha</taxon>
        <taxon>Castoridae</taxon>
        <taxon>Castor</taxon>
    </lineage>
</organism>
<reference evidence="4" key="1">
    <citation type="submission" date="2016-01" db="EMBL/GenBank/DDBJ databases">
        <authorList>
            <person name="Oliw E.H."/>
        </authorList>
    </citation>
    <scope>NUCLEOTIDE SEQUENCE</scope>
    <source>
        <tissue evidence="4">Placenta</tissue>
    </source>
</reference>